<dbReference type="RefSeq" id="WP_090092832.1">
    <property type="nucleotide sequence ID" value="NZ_CBCRVU010000003.1"/>
</dbReference>
<proteinExistence type="predicted"/>
<gene>
    <name evidence="1" type="ORF">SAMN04487792_0751</name>
</gene>
<dbReference type="GO" id="GO:0046872">
    <property type="term" value="F:metal ion binding"/>
    <property type="evidence" value="ECO:0007669"/>
    <property type="project" value="InterPro"/>
</dbReference>
<dbReference type="Gene3D" id="3.30.830.10">
    <property type="entry name" value="Metalloenzyme, LuxS/M16 peptidase-like"/>
    <property type="match status" value="1"/>
</dbReference>
<evidence type="ECO:0000313" key="1">
    <source>
        <dbReference type="EMBL" id="SFD41681.1"/>
    </source>
</evidence>
<evidence type="ECO:0000313" key="2">
    <source>
        <dbReference type="Proteomes" id="UP000199599"/>
    </source>
</evidence>
<dbReference type="InterPro" id="IPR011249">
    <property type="entry name" value="Metalloenz_LuxS/M16"/>
</dbReference>
<dbReference type="EMBL" id="FOMN01000003">
    <property type="protein sequence ID" value="SFD41681.1"/>
    <property type="molecule type" value="Genomic_DNA"/>
</dbReference>
<dbReference type="AlphaFoldDB" id="A0A1I1S5A2"/>
<sequence length="396" mass="45328">MANNPNQIIKFKNGLQINVIKMPESKLSGIVIKIHLKEQYKNGIPHLFEHLVIDQIKKPSFLNVSGSTTLRFIAFKIIGIEDDIYDFLTKFVYNLSSFQLTDKNLESEKSIVKQELLQYRTSQLEKFASEARNKMFDSNGEYQDSVLGSLDDIDDITLEKVLKFAKNNLTAKNISCLATGNHVDNVVSILKQLDSLPVYTSKNIAFNKSKNILLAKSYSCKGTIANAQVANVSMIFKLTDSNLSTVKIYALSLFFSILTSGENALILQLRKSNHQIYFIKALPIYRYNSVYIQLILSGLPNEAKGIVIDLKHIMFNFERTSKKILRDAFKNLYFQQNVLFDGVEHSVNSFSNMEYEQEKITSFEGVKYHEIINEYNKLISKMLLELNNINIFVEYN</sequence>
<dbReference type="STRING" id="1505723.SAMN04487792_0751"/>
<reference evidence="2" key="1">
    <citation type="submission" date="2016-10" db="EMBL/GenBank/DDBJ databases">
        <authorList>
            <person name="Varghese N."/>
            <person name="Submissions S."/>
        </authorList>
    </citation>
    <scope>NUCLEOTIDE SEQUENCE [LARGE SCALE GENOMIC DNA]</scope>
    <source>
        <strain evidence="2">R-53102</strain>
    </source>
</reference>
<name>A0A1I1S5A2_9LACO</name>
<accession>A0A1I1S5A2</accession>
<dbReference type="Proteomes" id="UP000199599">
    <property type="component" value="Unassembled WGS sequence"/>
</dbReference>
<dbReference type="SUPFAM" id="SSF63411">
    <property type="entry name" value="LuxS/MPP-like metallohydrolase"/>
    <property type="match status" value="1"/>
</dbReference>
<protein>
    <submittedName>
        <fullName evidence="1">Predicted Zn-dependent peptidase</fullName>
    </submittedName>
</protein>
<organism evidence="1 2">
    <name type="scientific">Lactobacillus bombicola</name>
    <dbReference type="NCBI Taxonomy" id="1505723"/>
    <lineage>
        <taxon>Bacteria</taxon>
        <taxon>Bacillati</taxon>
        <taxon>Bacillota</taxon>
        <taxon>Bacilli</taxon>
        <taxon>Lactobacillales</taxon>
        <taxon>Lactobacillaceae</taxon>
        <taxon>Lactobacillus</taxon>
    </lineage>
</organism>